<proteinExistence type="predicted"/>
<dbReference type="OrthoDB" id="6367659at2759"/>
<protein>
    <submittedName>
        <fullName evidence="1">Uncharacterized protein</fullName>
    </submittedName>
</protein>
<accession>A0A162Q7B7</accession>
<gene>
    <name evidence="1" type="ORF">APZ42_014293</name>
</gene>
<comment type="caution">
    <text evidence="1">The sequence shown here is derived from an EMBL/GenBank/DDBJ whole genome shotgun (WGS) entry which is preliminary data.</text>
</comment>
<dbReference type="EMBL" id="LRGB01000389">
    <property type="protein sequence ID" value="KZS19418.1"/>
    <property type="molecule type" value="Genomic_DNA"/>
</dbReference>
<dbReference type="Proteomes" id="UP000076858">
    <property type="component" value="Unassembled WGS sequence"/>
</dbReference>
<reference evidence="1 2" key="1">
    <citation type="submission" date="2016-03" db="EMBL/GenBank/DDBJ databases">
        <title>EvidentialGene: Evidence-directed Construction of Genes on Genomes.</title>
        <authorList>
            <person name="Gilbert D.G."/>
            <person name="Choi J.-H."/>
            <person name="Mockaitis K."/>
            <person name="Colbourne J."/>
            <person name="Pfrender M."/>
        </authorList>
    </citation>
    <scope>NUCLEOTIDE SEQUENCE [LARGE SCALE GENOMIC DNA]</scope>
    <source>
        <strain evidence="1 2">Xinb3</strain>
        <tissue evidence="1">Complete organism</tissue>
    </source>
</reference>
<dbReference type="AlphaFoldDB" id="A0A162Q7B7"/>
<keyword evidence="2" id="KW-1185">Reference proteome</keyword>
<evidence type="ECO:0000313" key="1">
    <source>
        <dbReference type="EMBL" id="KZS19418.1"/>
    </source>
</evidence>
<name>A0A162Q7B7_9CRUS</name>
<evidence type="ECO:0000313" key="2">
    <source>
        <dbReference type="Proteomes" id="UP000076858"/>
    </source>
</evidence>
<organism evidence="1 2">
    <name type="scientific">Daphnia magna</name>
    <dbReference type="NCBI Taxonomy" id="35525"/>
    <lineage>
        <taxon>Eukaryota</taxon>
        <taxon>Metazoa</taxon>
        <taxon>Ecdysozoa</taxon>
        <taxon>Arthropoda</taxon>
        <taxon>Crustacea</taxon>
        <taxon>Branchiopoda</taxon>
        <taxon>Diplostraca</taxon>
        <taxon>Cladocera</taxon>
        <taxon>Anomopoda</taxon>
        <taxon>Daphniidae</taxon>
        <taxon>Daphnia</taxon>
    </lineage>
</organism>
<sequence>MKAHTRCTASRPFRPELLSSLKYFTCAPAIFQSHLSLNLKRMMSIKLTVNGVIVPGCNDGVLLRVGQDPFSLLSATPLPIPVLRQ</sequence>